<dbReference type="GeneID" id="111108536"/>
<feature type="compositionally biased region" description="Low complexity" evidence="1">
    <location>
        <begin position="106"/>
        <end position="124"/>
    </location>
</feature>
<keyword evidence="2" id="KW-0472">Membrane</keyword>
<keyword evidence="2" id="KW-0812">Transmembrane</keyword>
<name>A0A8B8BAL1_CRAVI</name>
<feature type="compositionally biased region" description="Low complexity" evidence="1">
    <location>
        <begin position="86"/>
        <end position="95"/>
    </location>
</feature>
<evidence type="ECO:0000256" key="2">
    <source>
        <dbReference type="SAM" id="Phobius"/>
    </source>
</evidence>
<accession>A0A8B8BAL1</accession>
<protein>
    <submittedName>
        <fullName evidence="4">Uncharacterized protein LOC111108536 isoform X1</fullName>
    </submittedName>
</protein>
<proteinExistence type="predicted"/>
<feature type="compositionally biased region" description="Basic and acidic residues" evidence="1">
    <location>
        <begin position="608"/>
        <end position="623"/>
    </location>
</feature>
<dbReference type="KEGG" id="cvn:111108536"/>
<feature type="region of interest" description="Disordered" evidence="1">
    <location>
        <begin position="68"/>
        <end position="137"/>
    </location>
</feature>
<organism evidence="3 4">
    <name type="scientific">Crassostrea virginica</name>
    <name type="common">Eastern oyster</name>
    <dbReference type="NCBI Taxonomy" id="6565"/>
    <lineage>
        <taxon>Eukaryota</taxon>
        <taxon>Metazoa</taxon>
        <taxon>Spiralia</taxon>
        <taxon>Lophotrochozoa</taxon>
        <taxon>Mollusca</taxon>
        <taxon>Bivalvia</taxon>
        <taxon>Autobranchia</taxon>
        <taxon>Pteriomorphia</taxon>
        <taxon>Ostreida</taxon>
        <taxon>Ostreoidea</taxon>
        <taxon>Ostreidae</taxon>
        <taxon>Crassostrea</taxon>
    </lineage>
</organism>
<feature type="compositionally biased region" description="Polar residues" evidence="1">
    <location>
        <begin position="125"/>
        <end position="137"/>
    </location>
</feature>
<reference evidence="4" key="1">
    <citation type="submission" date="2025-08" db="UniProtKB">
        <authorList>
            <consortium name="RefSeq"/>
        </authorList>
    </citation>
    <scope>IDENTIFICATION</scope>
    <source>
        <tissue evidence="4">Whole sample</tissue>
    </source>
</reference>
<feature type="compositionally biased region" description="Polar residues" evidence="1">
    <location>
        <begin position="68"/>
        <end position="85"/>
    </location>
</feature>
<dbReference type="AlphaFoldDB" id="A0A8B8BAL1"/>
<feature type="transmembrane region" description="Helical" evidence="2">
    <location>
        <begin position="309"/>
        <end position="332"/>
    </location>
</feature>
<gene>
    <name evidence="4" type="primary">LOC111108536</name>
</gene>
<feature type="compositionally biased region" description="Polar residues" evidence="1">
    <location>
        <begin position="96"/>
        <end position="105"/>
    </location>
</feature>
<dbReference type="RefSeq" id="XP_022300213.1">
    <property type="nucleotide sequence ID" value="XM_022444505.1"/>
</dbReference>
<sequence>MVNEPCKTTTRVQDTSGVVEYFCSMAVGVLQRHGILFTMLLMVKLCQGNATVTTTETVLSLFSLTTTQTPPFSSLSESQTSPGVNTTQTKTSWTTSLNYSTSTPEMTSLSSLTTPQTPSMSSLSETQSTPEINTAQTKTSWTTPLEYSISAQEMTSSTIIYPEITQIIEKLLNAFGEEFLRVFGSLAFNCAINQFILEYRGFFSSGCKTETFQSLIEVINETCPDEQMTCSLSQKRGSRNGIEVCFESSVKTNRCPAVLLSEQKICDEFYIITLNCSLLQPQETTTMTSSNTQTNLIQESNEDATVTGYVGAALGGFLAGILLTSLTLYFLYKHQQKIYEANVSLSRRNFPNLNRPLPRIESEVYNKIEEVDETNNNDGTPQTSSNARRYRYELDFKGRTTENHSAPAIGNGGMKKSESSAKGFYTFDPRRSIDEGIIDDVTKYGKLSPMLPRNNSSSLPLDNMGYLSPSKLSQIAAKRAAFKNQDIAYDEETSCDDSSDDSKGKTGIINKAYEDDKDASKSVILLDRNGSTTMYSKVVPKVEIYVVPPDNATPNAVAEEINTIEDNPTSKATYAKVVLEAQRYTIPSNNSTPNTAEEINTFKADHTNKGSLEEMLHSQKEVDTPEVME</sequence>
<keyword evidence="3" id="KW-1185">Reference proteome</keyword>
<evidence type="ECO:0000256" key="1">
    <source>
        <dbReference type="SAM" id="MobiDB-lite"/>
    </source>
</evidence>
<feature type="region of interest" description="Disordered" evidence="1">
    <location>
        <begin position="608"/>
        <end position="629"/>
    </location>
</feature>
<evidence type="ECO:0000313" key="4">
    <source>
        <dbReference type="RefSeq" id="XP_022300213.1"/>
    </source>
</evidence>
<dbReference type="Proteomes" id="UP000694844">
    <property type="component" value="Chromosome 8"/>
</dbReference>
<dbReference type="OrthoDB" id="6160945at2759"/>
<evidence type="ECO:0000313" key="3">
    <source>
        <dbReference type="Proteomes" id="UP000694844"/>
    </source>
</evidence>
<keyword evidence="2" id="KW-1133">Transmembrane helix</keyword>